<dbReference type="InterPro" id="IPR043502">
    <property type="entry name" value="DNA/RNA_pol_sf"/>
</dbReference>
<proteinExistence type="predicted"/>
<organism evidence="1 2">
    <name type="scientific">Vitis vinifera</name>
    <name type="common">Grape</name>
    <dbReference type="NCBI Taxonomy" id="29760"/>
    <lineage>
        <taxon>Eukaryota</taxon>
        <taxon>Viridiplantae</taxon>
        <taxon>Streptophyta</taxon>
        <taxon>Embryophyta</taxon>
        <taxon>Tracheophyta</taxon>
        <taxon>Spermatophyta</taxon>
        <taxon>Magnoliopsida</taxon>
        <taxon>eudicotyledons</taxon>
        <taxon>Gunneridae</taxon>
        <taxon>Pentapetalae</taxon>
        <taxon>rosids</taxon>
        <taxon>Vitales</taxon>
        <taxon>Vitaceae</taxon>
        <taxon>Viteae</taxon>
        <taxon>Vitis</taxon>
    </lineage>
</organism>
<dbReference type="AlphaFoldDB" id="A0A438FL14"/>
<sequence length="255" mass="28917">MKKQTTCQDVDKRCRTSSPSLQCGKHICCRKLGHGGWNHYEPFNECVGKSRESVEGFNGSTIISLNEIVLPLSTGPIIVIVKFSVIEDPSPYNAILDKHLRRSDDIMTMLSSDNASMTMLPAPVIEKQQMHVCVDFTDLIEACPKDSFSLPRINQIVDAMAGHELLSFLDAFFWKRKKFEWDEQGDWVFATIKIYLASFPILNQPHEGERLYIYLAAISVARPDTLAQKVALVLHTMAKKLKPYFQEHAIVVLME</sequence>
<comment type="caution">
    <text evidence="1">The sequence shown here is derived from an EMBL/GenBank/DDBJ whole genome shotgun (WGS) entry which is preliminary data.</text>
</comment>
<gene>
    <name evidence="1" type="ORF">CK203_048869</name>
</gene>
<dbReference type="Gene3D" id="3.30.70.270">
    <property type="match status" value="1"/>
</dbReference>
<dbReference type="InterPro" id="IPR043128">
    <property type="entry name" value="Rev_trsase/Diguanyl_cyclase"/>
</dbReference>
<evidence type="ECO:0000313" key="1">
    <source>
        <dbReference type="EMBL" id="RVW60683.1"/>
    </source>
</evidence>
<dbReference type="Proteomes" id="UP000288805">
    <property type="component" value="Unassembled WGS sequence"/>
</dbReference>
<evidence type="ECO:0000313" key="2">
    <source>
        <dbReference type="Proteomes" id="UP000288805"/>
    </source>
</evidence>
<reference evidence="1 2" key="1">
    <citation type="journal article" date="2018" name="PLoS Genet.">
        <title>Population sequencing reveals clonal diversity and ancestral inbreeding in the grapevine cultivar Chardonnay.</title>
        <authorList>
            <person name="Roach M.J."/>
            <person name="Johnson D.L."/>
            <person name="Bohlmann J."/>
            <person name="van Vuuren H.J."/>
            <person name="Jones S.J."/>
            <person name="Pretorius I.S."/>
            <person name="Schmidt S.A."/>
            <person name="Borneman A.R."/>
        </authorList>
    </citation>
    <scope>NUCLEOTIDE SEQUENCE [LARGE SCALE GENOMIC DNA]</scope>
    <source>
        <strain evidence="2">cv. Chardonnay</strain>
        <tissue evidence="1">Leaf</tissue>
    </source>
</reference>
<protein>
    <submittedName>
        <fullName evidence="1">Uncharacterized protein</fullName>
    </submittedName>
</protein>
<name>A0A438FL14_VITVI</name>
<dbReference type="EMBL" id="QGNW01000848">
    <property type="protein sequence ID" value="RVW60683.1"/>
    <property type="molecule type" value="Genomic_DNA"/>
</dbReference>
<dbReference type="SUPFAM" id="SSF56672">
    <property type="entry name" value="DNA/RNA polymerases"/>
    <property type="match status" value="1"/>
</dbReference>
<accession>A0A438FL14</accession>